<proteinExistence type="predicted"/>
<dbReference type="STRING" id="1150600.ADIARSV_0046"/>
<dbReference type="Proteomes" id="UP000014174">
    <property type="component" value="Unassembled WGS sequence"/>
</dbReference>
<evidence type="ECO:0000313" key="3">
    <source>
        <dbReference type="Proteomes" id="UP000014174"/>
    </source>
</evidence>
<dbReference type="Gene3D" id="2.60.40.1740">
    <property type="entry name" value="hypothetical protein (bacova_03559)"/>
    <property type="match status" value="1"/>
</dbReference>
<dbReference type="Pfam" id="PF08522">
    <property type="entry name" value="BT_3987-like_N"/>
    <property type="match status" value="1"/>
</dbReference>
<dbReference type="RefSeq" id="WP_016193303.1">
    <property type="nucleotide sequence ID" value="NZ_AQPN01000001.1"/>
</dbReference>
<dbReference type="EMBL" id="AQPN01000001">
    <property type="protein sequence ID" value="EOR96783.1"/>
    <property type="molecule type" value="Genomic_DNA"/>
</dbReference>
<reference evidence="2 3" key="1">
    <citation type="journal article" date="2013" name="Genome Announc.">
        <title>Draft Genome Sequence of Arcticibacter svalbardensis Strain MN12-7T, a Member of the Family Sphingobacteriaceae Isolated from an Arctic Soil Sample.</title>
        <authorList>
            <person name="Shivaji S."/>
            <person name="Ara S."/>
            <person name="Prasad S."/>
            <person name="Manasa B.P."/>
            <person name="Begum Z."/>
            <person name="Singh A."/>
            <person name="Kumar Pinnaka A."/>
        </authorList>
    </citation>
    <scope>NUCLEOTIDE SEQUENCE [LARGE SCALE GENOMIC DNA]</scope>
    <source>
        <strain evidence="2 3">MN12-7</strain>
    </source>
</reference>
<protein>
    <submittedName>
        <fullName evidence="2">Sialidase, exo-alpha-sialidase</fullName>
    </submittedName>
</protein>
<dbReference type="AlphaFoldDB" id="R9GYP9"/>
<comment type="caution">
    <text evidence="2">The sequence shown here is derived from an EMBL/GenBank/DDBJ whole genome shotgun (WGS) entry which is preliminary data.</text>
</comment>
<dbReference type="InterPro" id="IPR008979">
    <property type="entry name" value="Galactose-bd-like_sf"/>
</dbReference>
<dbReference type="Gene3D" id="2.60.120.260">
    <property type="entry name" value="Galactose-binding domain-like"/>
    <property type="match status" value="1"/>
</dbReference>
<dbReference type="InterPro" id="IPR000421">
    <property type="entry name" value="FA58C"/>
</dbReference>
<dbReference type="PROSITE" id="PS50022">
    <property type="entry name" value="FA58C_3"/>
    <property type="match status" value="1"/>
</dbReference>
<feature type="domain" description="F5/8 type C" evidence="1">
    <location>
        <begin position="173"/>
        <end position="325"/>
    </location>
</feature>
<gene>
    <name evidence="2" type="ORF">ADIARSV_0046</name>
</gene>
<evidence type="ECO:0000313" key="2">
    <source>
        <dbReference type="EMBL" id="EOR96783.1"/>
    </source>
</evidence>
<dbReference type="OrthoDB" id="1434826at2"/>
<sequence length="326" mass="35975">MKDVVNYKIIGFLICISFALGCGKANIDLLQGSQDKYSSVYMPQAVNSPAVHQFRFSNTTDSIFYGANFGGPGVLSTDVQVSFEEDATLVSKFNETNFTNYKVMPEGSFAFEQNNAVISKDKKSTDPLRISIFTDKLDGVGGYLLPVTVKTEGPITVSESLKTTYYLISATYATNPYVPFENANWKIVSLSSEEKTGEGVANGRAIYAFDKNGATFWSTEWKAAKPGPPHIITVDMQEEKKLRGFIITGRKETTGLVKATGNPRDIIIQTSQDGITWTYSQSYALANVLENTIYLNYAQNARFFRITVNASQGDTYLTHIAELSAF</sequence>
<dbReference type="PROSITE" id="PS51257">
    <property type="entry name" value="PROKAR_LIPOPROTEIN"/>
    <property type="match status" value="1"/>
</dbReference>
<keyword evidence="3" id="KW-1185">Reference proteome</keyword>
<name>R9GYP9_9SPHI</name>
<dbReference type="Pfam" id="PF00754">
    <property type="entry name" value="F5_F8_type_C"/>
    <property type="match status" value="1"/>
</dbReference>
<dbReference type="SUPFAM" id="SSF49785">
    <property type="entry name" value="Galactose-binding domain-like"/>
    <property type="match status" value="1"/>
</dbReference>
<dbReference type="eggNOG" id="COG4932">
    <property type="taxonomic scope" value="Bacteria"/>
</dbReference>
<accession>R9GYP9</accession>
<organism evidence="2 3">
    <name type="scientific">Arcticibacter svalbardensis MN12-7</name>
    <dbReference type="NCBI Taxonomy" id="1150600"/>
    <lineage>
        <taxon>Bacteria</taxon>
        <taxon>Pseudomonadati</taxon>
        <taxon>Bacteroidota</taxon>
        <taxon>Sphingobacteriia</taxon>
        <taxon>Sphingobacteriales</taxon>
        <taxon>Sphingobacteriaceae</taxon>
        <taxon>Arcticibacter</taxon>
    </lineage>
</organism>
<dbReference type="InterPro" id="IPR013728">
    <property type="entry name" value="BT_3987-like_N"/>
</dbReference>
<evidence type="ECO:0000259" key="1">
    <source>
        <dbReference type="PROSITE" id="PS50022"/>
    </source>
</evidence>